<keyword evidence="1" id="KW-0812">Transmembrane</keyword>
<dbReference type="OrthoDB" id="2324460at2"/>
<evidence type="ECO:0000313" key="2">
    <source>
        <dbReference type="EMBL" id="GAX07122.1"/>
    </source>
</evidence>
<sequence length="98" mass="10603">MKKVWIASPTFILLAMVLVGAVVTGIRPHLRNNLLGFGAMGLIGYSFVAVFVYGIALIAHGQPSKLSEMPLGRKLLLGYLTAVWAITMAVVIFFVARN</sequence>
<feature type="transmembrane region" description="Helical" evidence="1">
    <location>
        <begin position="33"/>
        <end position="56"/>
    </location>
</feature>
<organism evidence="2 3">
    <name type="scientific">Secundilactobacillus pentosiphilus</name>
    <dbReference type="NCBI Taxonomy" id="1714682"/>
    <lineage>
        <taxon>Bacteria</taxon>
        <taxon>Bacillati</taxon>
        <taxon>Bacillota</taxon>
        <taxon>Bacilli</taxon>
        <taxon>Lactobacillales</taxon>
        <taxon>Lactobacillaceae</taxon>
        <taxon>Secundilactobacillus</taxon>
    </lineage>
</organism>
<feature type="transmembrane region" description="Helical" evidence="1">
    <location>
        <begin position="6"/>
        <end position="26"/>
    </location>
</feature>
<keyword evidence="1" id="KW-1133">Transmembrane helix</keyword>
<feature type="transmembrane region" description="Helical" evidence="1">
    <location>
        <begin position="76"/>
        <end position="96"/>
    </location>
</feature>
<proteinExistence type="predicted"/>
<dbReference type="Proteomes" id="UP000198414">
    <property type="component" value="Unassembled WGS sequence"/>
</dbReference>
<dbReference type="Pfam" id="PF19389">
    <property type="entry name" value="DUF5964"/>
    <property type="match status" value="1"/>
</dbReference>
<dbReference type="AlphaFoldDB" id="A0A1Z5IZW9"/>
<evidence type="ECO:0000256" key="1">
    <source>
        <dbReference type="SAM" id="Phobius"/>
    </source>
</evidence>
<keyword evidence="1" id="KW-0472">Membrane</keyword>
<accession>A0A1Z5IZW9</accession>
<evidence type="ECO:0000313" key="3">
    <source>
        <dbReference type="Proteomes" id="UP000198414"/>
    </source>
</evidence>
<protein>
    <submittedName>
        <fullName evidence="2">Uncharacterized protein</fullName>
    </submittedName>
</protein>
<gene>
    <name evidence="2" type="ORF">IWT25_02470</name>
</gene>
<dbReference type="InterPro" id="IPR046008">
    <property type="entry name" value="DUF5964"/>
</dbReference>
<comment type="caution">
    <text evidence="2">The sequence shown here is derived from an EMBL/GenBank/DDBJ whole genome shotgun (WGS) entry which is preliminary data.</text>
</comment>
<reference evidence="2 3" key="1">
    <citation type="submission" date="2015-11" db="EMBL/GenBank/DDBJ databases">
        <title>Draft genome sequences of new species of the genus Lactobacillus isolated from orchardgrass silage.</title>
        <authorList>
            <person name="Tohno M."/>
            <person name="Tanizawa Y."/>
            <person name="Arita M."/>
        </authorList>
    </citation>
    <scope>NUCLEOTIDE SEQUENCE [LARGE SCALE GENOMIC DNA]</scope>
    <source>
        <strain evidence="2 3">IWT25</strain>
    </source>
</reference>
<name>A0A1Z5IZW9_9LACO</name>
<dbReference type="EMBL" id="BCMI01000037">
    <property type="protein sequence ID" value="GAX07122.1"/>
    <property type="molecule type" value="Genomic_DNA"/>
</dbReference>
<dbReference type="RefSeq" id="WP_089122018.1">
    <property type="nucleotide sequence ID" value="NZ_BCMI01000037.1"/>
</dbReference>